<keyword evidence="10" id="KW-0406">Ion transport</keyword>
<dbReference type="Pfam" id="PF02537">
    <property type="entry name" value="CRCB"/>
    <property type="match status" value="1"/>
</dbReference>
<evidence type="ECO:0000256" key="9">
    <source>
        <dbReference type="ARBA" id="ARBA00049940"/>
    </source>
</evidence>
<keyword evidence="10" id="KW-0479">Metal-binding</keyword>
<comment type="activity regulation">
    <text evidence="10">Na(+) is not transported, but it plays an essential structural role and its presence is essential for fluoride channel function.</text>
</comment>
<evidence type="ECO:0000313" key="11">
    <source>
        <dbReference type="EMBL" id="GAA4001801.1"/>
    </source>
</evidence>
<evidence type="ECO:0000256" key="7">
    <source>
        <dbReference type="ARBA" id="ARBA00035120"/>
    </source>
</evidence>
<evidence type="ECO:0000256" key="2">
    <source>
        <dbReference type="ARBA" id="ARBA00022475"/>
    </source>
</evidence>
<protein>
    <recommendedName>
        <fullName evidence="10">Fluoride-specific ion channel FluC</fullName>
    </recommendedName>
</protein>
<organism evidence="11 12">
    <name type="scientific">Allokutzneria multivorans</name>
    <dbReference type="NCBI Taxonomy" id="1142134"/>
    <lineage>
        <taxon>Bacteria</taxon>
        <taxon>Bacillati</taxon>
        <taxon>Actinomycetota</taxon>
        <taxon>Actinomycetes</taxon>
        <taxon>Pseudonocardiales</taxon>
        <taxon>Pseudonocardiaceae</taxon>
        <taxon>Allokutzneria</taxon>
    </lineage>
</organism>
<keyword evidence="3 10" id="KW-0812">Transmembrane</keyword>
<gene>
    <name evidence="11" type="primary">crcB_1</name>
    <name evidence="10" type="synonym">crcB</name>
    <name evidence="10" type="synonym">fluC</name>
    <name evidence="11" type="ORF">GCM10022247_23120</name>
</gene>
<evidence type="ECO:0000256" key="6">
    <source>
        <dbReference type="ARBA" id="ARBA00023303"/>
    </source>
</evidence>
<evidence type="ECO:0000256" key="4">
    <source>
        <dbReference type="ARBA" id="ARBA00022989"/>
    </source>
</evidence>
<dbReference type="EMBL" id="BAABAL010000006">
    <property type="protein sequence ID" value="GAA4001801.1"/>
    <property type="molecule type" value="Genomic_DNA"/>
</dbReference>
<keyword evidence="4 10" id="KW-1133">Transmembrane helix</keyword>
<evidence type="ECO:0000256" key="10">
    <source>
        <dbReference type="HAMAP-Rule" id="MF_00454"/>
    </source>
</evidence>
<keyword evidence="6 10" id="KW-0407">Ion channel</keyword>
<feature type="transmembrane region" description="Helical" evidence="10">
    <location>
        <begin position="29"/>
        <end position="51"/>
    </location>
</feature>
<evidence type="ECO:0000256" key="1">
    <source>
        <dbReference type="ARBA" id="ARBA00004651"/>
    </source>
</evidence>
<accession>A0ABP7RT03</accession>
<keyword evidence="10" id="KW-0915">Sodium</keyword>
<comment type="function">
    <text evidence="9 10">Fluoride-specific ion channel. Important for reducing fluoride concentration in the cell, thus reducing its toxicity.</text>
</comment>
<sequence>MQAKRLQEGGGLAHTGPDYGRDVREQAPAVLAVAAGGVIGALARHGVSLAVDVPRDGFPWATFGINVLGCLLIGALMALPAKGLRRPLLGTGVLGGFTTFSGYTVETEHLLAGGHFVIAGLYVLGTLFAALGAVVLGARLVR</sequence>
<name>A0ABP7RT03_9PSEU</name>
<keyword evidence="5 10" id="KW-0472">Membrane</keyword>
<keyword evidence="2 10" id="KW-1003">Cell membrane</keyword>
<keyword evidence="12" id="KW-1185">Reference proteome</keyword>
<feature type="binding site" evidence="10">
    <location>
        <position position="95"/>
    </location>
    <ligand>
        <name>Na(+)</name>
        <dbReference type="ChEBI" id="CHEBI:29101"/>
        <note>structural</note>
    </ligand>
</feature>
<dbReference type="Proteomes" id="UP001501747">
    <property type="component" value="Unassembled WGS sequence"/>
</dbReference>
<feature type="transmembrane region" description="Helical" evidence="10">
    <location>
        <begin position="57"/>
        <end position="79"/>
    </location>
</feature>
<evidence type="ECO:0000313" key="12">
    <source>
        <dbReference type="Proteomes" id="UP001501747"/>
    </source>
</evidence>
<feature type="transmembrane region" description="Helical" evidence="10">
    <location>
        <begin position="117"/>
        <end position="141"/>
    </location>
</feature>
<evidence type="ECO:0000256" key="3">
    <source>
        <dbReference type="ARBA" id="ARBA00022692"/>
    </source>
</evidence>
<evidence type="ECO:0000256" key="8">
    <source>
        <dbReference type="ARBA" id="ARBA00035585"/>
    </source>
</evidence>
<reference evidence="12" key="1">
    <citation type="journal article" date="2019" name="Int. J. Syst. Evol. Microbiol.">
        <title>The Global Catalogue of Microorganisms (GCM) 10K type strain sequencing project: providing services to taxonomists for standard genome sequencing and annotation.</title>
        <authorList>
            <consortium name="The Broad Institute Genomics Platform"/>
            <consortium name="The Broad Institute Genome Sequencing Center for Infectious Disease"/>
            <person name="Wu L."/>
            <person name="Ma J."/>
        </authorList>
    </citation>
    <scope>NUCLEOTIDE SEQUENCE [LARGE SCALE GENOMIC DNA]</scope>
    <source>
        <strain evidence="12">JCM 17342</strain>
    </source>
</reference>
<comment type="caution">
    <text evidence="11">The sequence shown here is derived from an EMBL/GenBank/DDBJ whole genome shotgun (WGS) entry which is preliminary data.</text>
</comment>
<comment type="similarity">
    <text evidence="7 10">Belongs to the fluoride channel Fluc/FEX (TC 1.A.43) family.</text>
</comment>
<keyword evidence="10" id="KW-0813">Transport</keyword>
<dbReference type="HAMAP" id="MF_00454">
    <property type="entry name" value="FluC"/>
    <property type="match status" value="1"/>
</dbReference>
<comment type="catalytic activity">
    <reaction evidence="8">
        <text>fluoride(in) = fluoride(out)</text>
        <dbReference type="Rhea" id="RHEA:76159"/>
        <dbReference type="ChEBI" id="CHEBI:17051"/>
    </reaction>
    <physiologicalReaction direction="left-to-right" evidence="8">
        <dbReference type="Rhea" id="RHEA:76160"/>
    </physiologicalReaction>
</comment>
<dbReference type="PANTHER" id="PTHR28259:SF1">
    <property type="entry name" value="FLUORIDE EXPORT PROTEIN 1-RELATED"/>
    <property type="match status" value="1"/>
</dbReference>
<evidence type="ECO:0000256" key="5">
    <source>
        <dbReference type="ARBA" id="ARBA00023136"/>
    </source>
</evidence>
<dbReference type="PANTHER" id="PTHR28259">
    <property type="entry name" value="FLUORIDE EXPORT PROTEIN 1-RELATED"/>
    <property type="match status" value="1"/>
</dbReference>
<proteinExistence type="inferred from homology"/>
<comment type="subcellular location">
    <subcellularLocation>
        <location evidence="1 10">Cell membrane</location>
        <topology evidence="1 10">Multi-pass membrane protein</topology>
    </subcellularLocation>
</comment>
<feature type="transmembrane region" description="Helical" evidence="10">
    <location>
        <begin position="88"/>
        <end position="105"/>
    </location>
</feature>
<feature type="binding site" evidence="10">
    <location>
        <position position="98"/>
    </location>
    <ligand>
        <name>Na(+)</name>
        <dbReference type="ChEBI" id="CHEBI:29101"/>
        <note>structural</note>
    </ligand>
</feature>
<dbReference type="InterPro" id="IPR003691">
    <property type="entry name" value="FluC"/>
</dbReference>